<dbReference type="Proteomes" id="UP000332933">
    <property type="component" value="Unassembled WGS sequence"/>
</dbReference>
<dbReference type="EMBL" id="VJMH01001068">
    <property type="protein sequence ID" value="KAF0713345.1"/>
    <property type="molecule type" value="Genomic_DNA"/>
</dbReference>
<reference evidence="4 5" key="1">
    <citation type="submission" date="2019-03" db="EMBL/GenBank/DDBJ databases">
        <authorList>
            <person name="Gaulin E."/>
            <person name="Dumas B."/>
        </authorList>
    </citation>
    <scope>NUCLEOTIDE SEQUENCE [LARGE SCALE GENOMIC DNA]</scope>
    <source>
        <strain evidence="4">CBS 568.67</strain>
    </source>
</reference>
<name>A0A485KGK1_9STRA</name>
<reference evidence="3" key="2">
    <citation type="submission" date="2019-06" db="EMBL/GenBank/DDBJ databases">
        <title>Genomics analysis of Aphanomyces spp. identifies a new class of oomycete effector associated with host adaptation.</title>
        <authorList>
            <person name="Gaulin E."/>
        </authorList>
    </citation>
    <scope>NUCLEOTIDE SEQUENCE</scope>
    <source>
        <strain evidence="3">CBS 578.67</strain>
    </source>
</reference>
<proteinExistence type="predicted"/>
<evidence type="ECO:0000313" key="4">
    <source>
        <dbReference type="EMBL" id="VFT81505.1"/>
    </source>
</evidence>
<dbReference type="EMBL" id="CAADRA010001068">
    <property type="protein sequence ID" value="VFT81505.1"/>
    <property type="molecule type" value="Genomic_DNA"/>
</dbReference>
<dbReference type="AlphaFoldDB" id="A0A485KGK1"/>
<evidence type="ECO:0000313" key="5">
    <source>
        <dbReference type="Proteomes" id="UP000332933"/>
    </source>
</evidence>
<keyword evidence="2" id="KW-1133">Transmembrane helix</keyword>
<keyword evidence="5" id="KW-1185">Reference proteome</keyword>
<keyword evidence="2" id="KW-0472">Membrane</keyword>
<feature type="transmembrane region" description="Helical" evidence="2">
    <location>
        <begin position="95"/>
        <end position="115"/>
    </location>
</feature>
<sequence length="178" mass="19647">MASFILTCNEADEDAKDGHLYTHASWFSLLFNDWVTALVALGAKQPLYTTDEWNLSQEDTCASIFCTRSGQLPANATNHVSRFNMTLVRCFQLDLLLSLAFLALFAVTLNFYLVLNVEFSTLRQSFSVRPSSQPTLPVATPSTRPSSSPFSRSSTVAKRCTITRSRSLGKSISSMATT</sequence>
<feature type="compositionally biased region" description="Low complexity" evidence="1">
    <location>
        <begin position="140"/>
        <end position="155"/>
    </location>
</feature>
<evidence type="ECO:0000313" key="3">
    <source>
        <dbReference type="EMBL" id="KAF0713345.1"/>
    </source>
</evidence>
<evidence type="ECO:0000256" key="2">
    <source>
        <dbReference type="SAM" id="Phobius"/>
    </source>
</evidence>
<evidence type="ECO:0000256" key="1">
    <source>
        <dbReference type="SAM" id="MobiDB-lite"/>
    </source>
</evidence>
<accession>A0A485KGK1</accession>
<organism evidence="4 5">
    <name type="scientific">Aphanomyces stellatus</name>
    <dbReference type="NCBI Taxonomy" id="120398"/>
    <lineage>
        <taxon>Eukaryota</taxon>
        <taxon>Sar</taxon>
        <taxon>Stramenopiles</taxon>
        <taxon>Oomycota</taxon>
        <taxon>Saprolegniomycetes</taxon>
        <taxon>Saprolegniales</taxon>
        <taxon>Verrucalvaceae</taxon>
        <taxon>Aphanomyces</taxon>
    </lineage>
</organism>
<gene>
    <name evidence="4" type="primary">Aste57867_4393</name>
    <name evidence="3" type="ORF">As57867_004381</name>
    <name evidence="4" type="ORF">ASTE57867_4393</name>
</gene>
<keyword evidence="2" id="KW-0812">Transmembrane</keyword>
<protein>
    <submittedName>
        <fullName evidence="4">Aste57867_4393 protein</fullName>
    </submittedName>
</protein>
<feature type="region of interest" description="Disordered" evidence="1">
    <location>
        <begin position="128"/>
        <end position="155"/>
    </location>
</feature>